<geneLocation type="plastid" evidence="2"/>
<name>A0A1C9CBN0_9FLOR</name>
<dbReference type="InterPro" id="IPR008629">
    <property type="entry name" value="GUN4-like"/>
</dbReference>
<reference evidence="2" key="1">
    <citation type="journal article" date="2016" name="BMC Biol.">
        <title>Parallel evolution of highly conserved plastid genome architecture in red seaweeds and seed plants.</title>
        <authorList>
            <person name="Lee J."/>
            <person name="Cho C.H."/>
            <person name="Park S.I."/>
            <person name="Choi J.W."/>
            <person name="Song H.S."/>
            <person name="West J.A."/>
            <person name="Bhattacharya D."/>
            <person name="Yoon H.S."/>
        </authorList>
    </citation>
    <scope>NUCLEOTIDE SEQUENCE</scope>
</reference>
<feature type="domain" description="GUN4-like" evidence="1">
    <location>
        <begin position="95"/>
        <end position="234"/>
    </location>
</feature>
<sequence>MTTIIQKKVNRFYQSIYLTHQVNSSVRINLVKDIYNDSIAGLDVLLYCLLVRKNQKGWIANYLDGYIYEMLIVQLSSKVQKILLQAFNNGIVLLKSQKNIDYLPLQNFLINKRFKEANTVTYNILRKLSNVCNTNRSWLYFTDISSLPIIDLHTIDNLWRTHSLDKFGFTIQRKIWLSSNRDWNKLWNTIEWQTNYVLCTYPHEFQWSIHGPVGHLPLFNQLYGIQPLLALFKHKAWEYS</sequence>
<evidence type="ECO:0000313" key="2">
    <source>
        <dbReference type="EMBL" id="AOM65786.1"/>
    </source>
</evidence>
<proteinExistence type="predicted"/>
<dbReference type="EMBL" id="KX284716">
    <property type="protein sequence ID" value="AOM65786.1"/>
    <property type="molecule type" value="Genomic_DNA"/>
</dbReference>
<protein>
    <recommendedName>
        <fullName evidence="1">GUN4-like domain-containing protein</fullName>
    </recommendedName>
</protein>
<dbReference type="Gene3D" id="1.10.10.1770">
    <property type="entry name" value="Gun4-like"/>
    <property type="match status" value="1"/>
</dbReference>
<dbReference type="AlphaFoldDB" id="A0A1C9CBN0"/>
<keyword evidence="2" id="KW-0934">Plastid</keyword>
<evidence type="ECO:0000259" key="1">
    <source>
        <dbReference type="Pfam" id="PF05419"/>
    </source>
</evidence>
<gene>
    <name evidence="2" type="primary">ycf53</name>
    <name evidence="2" type="ORF">Apop_096</name>
</gene>
<dbReference type="CDD" id="cd16383">
    <property type="entry name" value="GUN4"/>
    <property type="match status" value="1"/>
</dbReference>
<dbReference type="Pfam" id="PF05419">
    <property type="entry name" value="GUN4"/>
    <property type="match status" value="1"/>
</dbReference>
<dbReference type="InterPro" id="IPR037215">
    <property type="entry name" value="GUN4-like_sf"/>
</dbReference>
<dbReference type="Gene3D" id="1.25.40.620">
    <property type="match status" value="1"/>
</dbReference>
<dbReference type="SUPFAM" id="SSF140869">
    <property type="entry name" value="GUN4-like"/>
    <property type="match status" value="1"/>
</dbReference>
<dbReference type="GO" id="GO:0046906">
    <property type="term" value="F:tetrapyrrole binding"/>
    <property type="evidence" value="ECO:0007669"/>
    <property type="project" value="TreeGrafter"/>
</dbReference>
<dbReference type="PANTHER" id="PTHR34800:SF1">
    <property type="entry name" value="TETRAPYRROLE-BINDING PROTEIN, CHLOROPLASTIC"/>
    <property type="match status" value="1"/>
</dbReference>
<dbReference type="GeneID" id="29073022"/>
<dbReference type="RefSeq" id="YP_009296646.1">
    <property type="nucleotide sequence ID" value="NC_031172.1"/>
</dbReference>
<dbReference type="PANTHER" id="PTHR34800">
    <property type="entry name" value="TETRAPYRROLE-BINDING PROTEIN, CHLOROPLASTIC"/>
    <property type="match status" value="1"/>
</dbReference>
<organism evidence="2">
    <name type="scientific">Apophlaea sinclairii</name>
    <dbReference type="NCBI Taxonomy" id="212746"/>
    <lineage>
        <taxon>Eukaryota</taxon>
        <taxon>Rhodophyta</taxon>
        <taxon>Florideophyceae</taxon>
        <taxon>Hildenbrandiophycidae</taxon>
        <taxon>Hildenbrandiales</taxon>
        <taxon>Hildenbrandiaceae</taxon>
        <taxon>Apophlaea</taxon>
    </lineage>
</organism>
<accession>A0A1C9CBN0</accession>